<dbReference type="Gene3D" id="3.40.50.10540">
    <property type="entry name" value="Crotonobetainyl-coa:carnitine coa-transferase, domain 1"/>
    <property type="match status" value="1"/>
</dbReference>
<dbReference type="InterPro" id="IPR044855">
    <property type="entry name" value="CoA-Trfase_III_dom3_sf"/>
</dbReference>
<dbReference type="InterPro" id="IPR023606">
    <property type="entry name" value="CoA-Trfase_III_dom_1_sf"/>
</dbReference>
<sequence>MSALKGIRVLDLSRVLAGPWCGQILADLGAEVIKIERPGVGDDTRMWGPPWMKTPSGENTREAGYFQCANRNKYSVTVDIASEPGQELIRDIAKTADVVIENYKVGALARYGLDYESLKAINPKLVYCSITGFGQNGPRAEEPGYDFIIQGMSGLMSITGEADDVLGGGAQKVGVAVVDIQTGLYATIAIQAALLARHHTGKGQYIDMSLLDVQVAALANQGMNYLTSGTAPKRMGNHHPNIVPYQTFKAKDKEFIIACGNDKQFRDLCMAIELPELLQDEKFQRNQDRVKHRDELIPLLSEYFLAKNAKDWVDAIHAVKVPVGVINSIEDALNEPQVAAREMLVDLPHPLNAQFKMIGSPIKLSDTPVQYRHAPPKLGQHTQQILSQFRSPEEIAALNAQGIIDHVVSAAS</sequence>
<dbReference type="InterPro" id="IPR050483">
    <property type="entry name" value="CoA-transferase_III_domain"/>
</dbReference>
<accession>A0AAE6WUJ1</accession>
<dbReference type="InterPro" id="IPR003673">
    <property type="entry name" value="CoA-Trfase_fam_III"/>
</dbReference>
<dbReference type="GO" id="GO:0008410">
    <property type="term" value="F:CoA-transferase activity"/>
    <property type="evidence" value="ECO:0007669"/>
    <property type="project" value="TreeGrafter"/>
</dbReference>
<dbReference type="RefSeq" id="WP_004814986.1">
    <property type="nucleotide sequence ID" value="NZ_BCMD01000018.1"/>
</dbReference>
<dbReference type="Proteomes" id="UP000503505">
    <property type="component" value="Chromosome"/>
</dbReference>
<dbReference type="PANTHER" id="PTHR48207:SF3">
    <property type="entry name" value="SUCCINATE--HYDROXYMETHYLGLUTARATE COA-TRANSFERASE"/>
    <property type="match status" value="1"/>
</dbReference>
<organism evidence="2 3">
    <name type="scientific">Acinetobacter schindleri</name>
    <dbReference type="NCBI Taxonomy" id="108981"/>
    <lineage>
        <taxon>Bacteria</taxon>
        <taxon>Pseudomonadati</taxon>
        <taxon>Pseudomonadota</taxon>
        <taxon>Gammaproteobacteria</taxon>
        <taxon>Moraxellales</taxon>
        <taxon>Moraxellaceae</taxon>
        <taxon>Acinetobacter</taxon>
    </lineage>
</organism>
<evidence type="ECO:0000313" key="3">
    <source>
        <dbReference type="Proteomes" id="UP000503505"/>
    </source>
</evidence>
<evidence type="ECO:0000313" key="2">
    <source>
        <dbReference type="EMBL" id="QIC66652.1"/>
    </source>
</evidence>
<dbReference type="PANTHER" id="PTHR48207">
    <property type="entry name" value="SUCCINATE--HYDROXYMETHYLGLUTARATE COA-TRANSFERASE"/>
    <property type="match status" value="1"/>
</dbReference>
<protein>
    <submittedName>
        <fullName evidence="2">CoA transferase</fullName>
    </submittedName>
</protein>
<evidence type="ECO:0000256" key="1">
    <source>
        <dbReference type="ARBA" id="ARBA00022679"/>
    </source>
</evidence>
<gene>
    <name evidence="2" type="ORF">FSC10_04450</name>
</gene>
<keyword evidence="1 2" id="KW-0808">Transferase</keyword>
<dbReference type="Pfam" id="PF02515">
    <property type="entry name" value="CoA_transf_3"/>
    <property type="match status" value="1"/>
</dbReference>
<reference evidence="2 3" key="1">
    <citation type="submission" date="2019-09" db="EMBL/GenBank/DDBJ databases">
        <title>Non-baumannii Acinetobacter spp. carrying blaNDM-1 isolated in China.</title>
        <authorList>
            <person name="Cui C."/>
            <person name="Chen C."/>
            <person name="Sun J."/>
            <person name="Liu Y."/>
        </authorList>
    </citation>
    <scope>NUCLEOTIDE SEQUENCE [LARGE SCALE GENOMIC DNA]</scope>
    <source>
        <strain evidence="2 3">HZE23-1</strain>
    </source>
</reference>
<proteinExistence type="predicted"/>
<dbReference type="EMBL" id="CP044463">
    <property type="protein sequence ID" value="QIC66652.1"/>
    <property type="molecule type" value="Genomic_DNA"/>
</dbReference>
<dbReference type="Gene3D" id="3.30.1540.10">
    <property type="entry name" value="formyl-coa transferase, domain 3"/>
    <property type="match status" value="1"/>
</dbReference>
<name>A0AAE6WUJ1_9GAMM</name>
<dbReference type="AlphaFoldDB" id="A0AAE6WUJ1"/>
<dbReference type="SUPFAM" id="SSF89796">
    <property type="entry name" value="CoA-transferase family III (CaiB/BaiF)"/>
    <property type="match status" value="1"/>
</dbReference>